<dbReference type="PROSITE" id="PS00028">
    <property type="entry name" value="ZINC_FINGER_C2H2_1"/>
    <property type="match status" value="1"/>
</dbReference>
<dbReference type="Proteomes" id="UP000582659">
    <property type="component" value="Unassembled WGS sequence"/>
</dbReference>
<evidence type="ECO:0000313" key="9">
    <source>
        <dbReference type="Proteomes" id="UP000659654"/>
    </source>
</evidence>
<dbReference type="GO" id="GO:0000712">
    <property type="term" value="P:resolution of meiotic recombination intermediates"/>
    <property type="evidence" value="ECO:0007669"/>
    <property type="project" value="TreeGrafter"/>
</dbReference>
<dbReference type="eggNOG" id="KOG1721">
    <property type="taxonomic scope" value="Eukaryota"/>
</dbReference>
<evidence type="ECO:0000259" key="5">
    <source>
        <dbReference type="PROSITE" id="PS50157"/>
    </source>
</evidence>
<gene>
    <name evidence="6" type="ORF">BXYJ_LOCUS13085</name>
</gene>
<dbReference type="PANTHER" id="PTHR14790">
    <property type="entry name" value="RECQ-MEDIATED GENOME INSTABILITY PROTEIN 1 RMI1"/>
    <property type="match status" value="1"/>
</dbReference>
<dbReference type="InterPro" id="IPR013087">
    <property type="entry name" value="Znf_C2H2_type"/>
</dbReference>
<dbReference type="WBParaSite" id="BXY_0540500.1">
    <property type="protein sequence ID" value="BXY_0540500.1"/>
    <property type="gene ID" value="BXY_0540500"/>
</dbReference>
<protein>
    <recommendedName>
        <fullName evidence="2">RecQ-mediated genome instability protein 1</fullName>
    </recommendedName>
</protein>
<dbReference type="Gene3D" id="1.10.8.1020">
    <property type="entry name" value="RecQ-mediated genome instability protein 1, N-terminal domain"/>
    <property type="match status" value="1"/>
</dbReference>
<dbReference type="Gene3D" id="2.40.50.770">
    <property type="entry name" value="RecQ-mediated genome instability protein Rmi1, C-terminal domain"/>
    <property type="match status" value="1"/>
</dbReference>
<dbReference type="GO" id="GO:0016604">
    <property type="term" value="C:nuclear body"/>
    <property type="evidence" value="ECO:0007669"/>
    <property type="project" value="TreeGrafter"/>
</dbReference>
<dbReference type="OrthoDB" id="341511at2759"/>
<evidence type="ECO:0000313" key="8">
    <source>
        <dbReference type="Proteomes" id="UP000095284"/>
    </source>
</evidence>
<dbReference type="InterPro" id="IPR049363">
    <property type="entry name" value="RMI1_N"/>
</dbReference>
<dbReference type="InterPro" id="IPR044881">
    <property type="entry name" value="RMI1_N_N_sf"/>
</dbReference>
<feature type="region of interest" description="Disordered" evidence="4">
    <location>
        <begin position="264"/>
        <end position="344"/>
    </location>
</feature>
<keyword evidence="9" id="KW-1185">Reference proteome</keyword>
<evidence type="ECO:0000256" key="2">
    <source>
        <dbReference type="ARBA" id="ARBA00018987"/>
    </source>
</evidence>
<feature type="region of interest" description="Disordered" evidence="4">
    <location>
        <begin position="354"/>
        <end position="373"/>
    </location>
</feature>
<evidence type="ECO:0000313" key="7">
    <source>
        <dbReference type="EMBL" id="CAG9126311.1"/>
    </source>
</evidence>
<feature type="compositionally biased region" description="Low complexity" evidence="4">
    <location>
        <begin position="329"/>
        <end position="341"/>
    </location>
</feature>
<feature type="compositionally biased region" description="Polar residues" evidence="4">
    <location>
        <begin position="277"/>
        <end position="301"/>
    </location>
</feature>
<dbReference type="InterPro" id="IPR042470">
    <property type="entry name" value="RMI1_N_C_sf"/>
</dbReference>
<dbReference type="Pfam" id="PF21000">
    <property type="entry name" value="RMI1_N_N"/>
    <property type="match status" value="1"/>
</dbReference>
<evidence type="ECO:0000313" key="6">
    <source>
        <dbReference type="EMBL" id="CAD5232994.1"/>
    </source>
</evidence>
<dbReference type="AlphaFoldDB" id="A0A1I7RXD9"/>
<dbReference type="PANTHER" id="PTHR14790:SF15">
    <property type="entry name" value="RECQ-MEDIATED GENOME INSTABILITY PROTEIN 1"/>
    <property type="match status" value="1"/>
</dbReference>
<dbReference type="GO" id="GO:0000724">
    <property type="term" value="P:double-strand break repair via homologous recombination"/>
    <property type="evidence" value="ECO:0007669"/>
    <property type="project" value="TreeGrafter"/>
</dbReference>
<dbReference type="Proteomes" id="UP000095284">
    <property type="component" value="Unplaced"/>
</dbReference>
<comment type="similarity">
    <text evidence="1">Belongs to the RMI1 family.</text>
</comment>
<reference evidence="7" key="2">
    <citation type="submission" date="2020-08" db="EMBL/GenBank/DDBJ databases">
        <authorList>
            <person name="Kikuchi T."/>
        </authorList>
    </citation>
    <scope>NUCLEOTIDE SEQUENCE</scope>
    <source>
        <strain evidence="6">Ka4C1</strain>
    </source>
</reference>
<keyword evidence="3" id="KW-0862">Zinc</keyword>
<dbReference type="GO" id="GO:0031422">
    <property type="term" value="C:RecQ family helicase-topoisomerase III complex"/>
    <property type="evidence" value="ECO:0007669"/>
    <property type="project" value="TreeGrafter"/>
</dbReference>
<sequence length="552" mass="61402">MSFNFDSVNKYFSDRRIQLKPEWLRTCLKFLLKHKVSAKDMNSAVYDQWLHTDLKESTKPSFQPPVGKVFTGFAVLQVESILNITKPFYGQLREMERNQNTDLDIGAEADDKLATTHWDRKAPKRMLKFTLSDGVKTIKAIEHISNPQILPTLQPGAKVVVTRCQCRDQILLLTPRNCQFLDGYVPRLVEKNNPKALIKRMPFLQGQNGTNNVTVPKTNQLTVVQNDRKRKIDDVTINRPSTSGVTANPASRGPVNLSAQLNTARTSAASTGGPVNLSAQLNAPRATTTRDTGPGPSTSGYRPQIVIEPKRPQMQVQINRRPSIPPSTRPTTTSTTPQQPNEPVCLSMQLNNRAKKTTTAAPTSDSRPTTTPISVQINNLKRSSSTTRQIPQNLPESSRMPEATRLSMKEMLKTPHGTNLTMDNFAIPTNLDVSREQVKEPMRVDPKPDPPRPAVVVTPQKVDNKPAVLKTTPLSTSSKVNTPTSANSTRSSIAQCGKEFPFSCDHCDIGFKDRILYQIHMGLHGFKEPLTCNKCGHEAATALDFNLHFYDH</sequence>
<dbReference type="SMART" id="SM00355">
    <property type="entry name" value="ZnF_C2H2"/>
    <property type="match status" value="2"/>
</dbReference>
<dbReference type="PROSITE" id="PS50157">
    <property type="entry name" value="ZINC_FINGER_C2H2_2"/>
    <property type="match status" value="1"/>
</dbReference>
<feature type="compositionally biased region" description="Polar residues" evidence="4">
    <location>
        <begin position="381"/>
        <end position="396"/>
    </location>
</feature>
<reference evidence="10" key="1">
    <citation type="submission" date="2016-11" db="UniProtKB">
        <authorList>
            <consortium name="WormBaseParasite"/>
        </authorList>
    </citation>
    <scope>IDENTIFICATION</scope>
</reference>
<dbReference type="SMART" id="SM01161">
    <property type="entry name" value="DUF1767"/>
    <property type="match status" value="1"/>
</dbReference>
<dbReference type="EMBL" id="CAJFDI010000005">
    <property type="protein sequence ID" value="CAD5232994.1"/>
    <property type="molecule type" value="Genomic_DNA"/>
</dbReference>
<evidence type="ECO:0000256" key="3">
    <source>
        <dbReference type="PROSITE-ProRule" id="PRU00042"/>
    </source>
</evidence>
<feature type="domain" description="C2H2-type" evidence="5">
    <location>
        <begin position="502"/>
        <end position="529"/>
    </location>
</feature>
<dbReference type="Proteomes" id="UP000659654">
    <property type="component" value="Unassembled WGS sequence"/>
</dbReference>
<evidence type="ECO:0000256" key="1">
    <source>
        <dbReference type="ARBA" id="ARBA00006395"/>
    </source>
</evidence>
<name>A0A1I7RXD9_BURXY</name>
<proteinExistence type="inferred from homology"/>
<keyword evidence="3" id="KW-0863">Zinc-finger</keyword>
<feature type="region of interest" description="Disordered" evidence="4">
    <location>
        <begin position="381"/>
        <end position="400"/>
    </location>
</feature>
<dbReference type="SMR" id="A0A1I7RXD9"/>
<dbReference type="Gene3D" id="3.30.160.60">
    <property type="entry name" value="Classic Zinc Finger"/>
    <property type="match status" value="1"/>
</dbReference>
<keyword evidence="3" id="KW-0479">Metal-binding</keyword>
<evidence type="ECO:0000256" key="4">
    <source>
        <dbReference type="SAM" id="MobiDB-lite"/>
    </source>
</evidence>
<dbReference type="SUPFAM" id="SSF57667">
    <property type="entry name" value="beta-beta-alpha zinc fingers"/>
    <property type="match status" value="1"/>
</dbReference>
<dbReference type="eggNOG" id="KOG3683">
    <property type="taxonomic scope" value="Eukaryota"/>
</dbReference>
<evidence type="ECO:0000313" key="10">
    <source>
        <dbReference type="WBParaSite" id="BXY_0540500.1"/>
    </source>
</evidence>
<accession>A0A1I7RXD9</accession>
<dbReference type="Pfam" id="PF08585">
    <property type="entry name" value="RMI1_N_C"/>
    <property type="match status" value="1"/>
</dbReference>
<dbReference type="GO" id="GO:0008270">
    <property type="term" value="F:zinc ion binding"/>
    <property type="evidence" value="ECO:0007669"/>
    <property type="project" value="UniProtKB-KW"/>
</dbReference>
<dbReference type="InterPro" id="IPR036236">
    <property type="entry name" value="Znf_C2H2_sf"/>
</dbReference>
<dbReference type="EMBL" id="CAJFCV020000005">
    <property type="protein sequence ID" value="CAG9126311.1"/>
    <property type="molecule type" value="Genomic_DNA"/>
</dbReference>
<organism evidence="8 10">
    <name type="scientific">Bursaphelenchus xylophilus</name>
    <name type="common">Pinewood nematode worm</name>
    <name type="synonym">Aphelenchoides xylophilus</name>
    <dbReference type="NCBI Taxonomy" id="6326"/>
    <lineage>
        <taxon>Eukaryota</taxon>
        <taxon>Metazoa</taxon>
        <taxon>Ecdysozoa</taxon>
        <taxon>Nematoda</taxon>
        <taxon>Chromadorea</taxon>
        <taxon>Rhabditida</taxon>
        <taxon>Tylenchina</taxon>
        <taxon>Tylenchomorpha</taxon>
        <taxon>Aphelenchoidea</taxon>
        <taxon>Aphelenchoididae</taxon>
        <taxon>Bursaphelenchus</taxon>
    </lineage>
</organism>
<dbReference type="InterPro" id="IPR013894">
    <property type="entry name" value="RMI1_OB"/>
</dbReference>